<feature type="domain" description="FAD-binding FR-type" evidence="11">
    <location>
        <begin position="338"/>
        <end position="457"/>
    </location>
</feature>
<feature type="transmembrane region" description="Helical" evidence="10">
    <location>
        <begin position="124"/>
        <end position="147"/>
    </location>
</feature>
<keyword evidence="5" id="KW-0249">Electron transport</keyword>
<dbReference type="OrthoDB" id="167398at2759"/>
<feature type="transmembrane region" description="Helical" evidence="10">
    <location>
        <begin position="248"/>
        <end position="270"/>
    </location>
</feature>
<dbReference type="GO" id="GO:0006826">
    <property type="term" value="P:iron ion transport"/>
    <property type="evidence" value="ECO:0007669"/>
    <property type="project" value="TreeGrafter"/>
</dbReference>
<gene>
    <name evidence="12" type="ORF">C2857_000686</name>
</gene>
<dbReference type="SFLD" id="SFLDS00052">
    <property type="entry name" value="Ferric_Reductase_Domain"/>
    <property type="match status" value="1"/>
</dbReference>
<evidence type="ECO:0000256" key="9">
    <source>
        <dbReference type="ARBA" id="ARBA00023136"/>
    </source>
</evidence>
<dbReference type="InterPro" id="IPR039261">
    <property type="entry name" value="FNR_nucleotide-bd"/>
</dbReference>
<feature type="transmembrane region" description="Helical" evidence="10">
    <location>
        <begin position="282"/>
        <end position="298"/>
    </location>
</feature>
<keyword evidence="7" id="KW-0560">Oxidoreductase</keyword>
<dbReference type="InterPro" id="IPR051410">
    <property type="entry name" value="Ferric/Cupric_Reductase"/>
</dbReference>
<dbReference type="InterPro" id="IPR017927">
    <property type="entry name" value="FAD-bd_FR_type"/>
</dbReference>
<keyword evidence="3" id="KW-0813">Transport</keyword>
<keyword evidence="13" id="KW-1185">Reference proteome</keyword>
<dbReference type="Gene3D" id="3.40.50.80">
    <property type="entry name" value="Nucleotide-binding domain of ferredoxin-NADP reductase (FNR) module"/>
    <property type="match status" value="1"/>
</dbReference>
<dbReference type="CDD" id="cd06186">
    <property type="entry name" value="NOX_Duox_like_FAD_NADP"/>
    <property type="match status" value="1"/>
</dbReference>
<dbReference type="GO" id="GO:0015677">
    <property type="term" value="P:copper ion import"/>
    <property type="evidence" value="ECO:0007669"/>
    <property type="project" value="TreeGrafter"/>
</dbReference>
<dbReference type="Pfam" id="PF08022">
    <property type="entry name" value="FAD_binding_8"/>
    <property type="match status" value="1"/>
</dbReference>
<dbReference type="Pfam" id="PF01794">
    <property type="entry name" value="Ferric_reduct"/>
    <property type="match status" value="1"/>
</dbReference>
<dbReference type="EMBL" id="CP031390">
    <property type="protein sequence ID" value="QPH16126.1"/>
    <property type="molecule type" value="Genomic_DNA"/>
</dbReference>
<comment type="similarity">
    <text evidence="2">Belongs to the ferric reductase (FRE) family.</text>
</comment>
<evidence type="ECO:0000256" key="1">
    <source>
        <dbReference type="ARBA" id="ARBA00004141"/>
    </source>
</evidence>
<organism evidence="12 13">
    <name type="scientific">Epichloe festucae (strain Fl1)</name>
    <dbReference type="NCBI Taxonomy" id="877507"/>
    <lineage>
        <taxon>Eukaryota</taxon>
        <taxon>Fungi</taxon>
        <taxon>Dikarya</taxon>
        <taxon>Ascomycota</taxon>
        <taxon>Pezizomycotina</taxon>
        <taxon>Sordariomycetes</taxon>
        <taxon>Hypocreomycetidae</taxon>
        <taxon>Hypocreales</taxon>
        <taxon>Clavicipitaceae</taxon>
        <taxon>Epichloe</taxon>
    </lineage>
</organism>
<keyword evidence="6 10" id="KW-1133">Transmembrane helix</keyword>
<dbReference type="InterPro" id="IPR013130">
    <property type="entry name" value="Fe3_Rdtase_TM_dom"/>
</dbReference>
<dbReference type="AlphaFoldDB" id="A0A7U3SMV9"/>
<comment type="subcellular location">
    <subcellularLocation>
        <location evidence="1">Membrane</location>
        <topology evidence="1">Multi-pass membrane protein</topology>
    </subcellularLocation>
</comment>
<keyword evidence="9 10" id="KW-0472">Membrane</keyword>
<feature type="transmembrane region" description="Helical" evidence="10">
    <location>
        <begin position="209"/>
        <end position="228"/>
    </location>
</feature>
<keyword evidence="8" id="KW-0406">Ion transport</keyword>
<proteinExistence type="inferred from homology"/>
<dbReference type="PROSITE" id="PS51384">
    <property type="entry name" value="FAD_FR"/>
    <property type="match status" value="1"/>
</dbReference>
<evidence type="ECO:0000256" key="8">
    <source>
        <dbReference type="ARBA" id="ARBA00023065"/>
    </source>
</evidence>
<feature type="transmembrane region" description="Helical" evidence="10">
    <location>
        <begin position="167"/>
        <end position="185"/>
    </location>
</feature>
<evidence type="ECO:0000256" key="4">
    <source>
        <dbReference type="ARBA" id="ARBA00022692"/>
    </source>
</evidence>
<keyword evidence="4 10" id="KW-0812">Transmembrane</keyword>
<reference evidence="12 13" key="1">
    <citation type="journal article" date="2018" name="PLoS Genet.">
        <title>Repeat elements organise 3D genome structure and mediate transcription in the filamentous fungus Epichloe festucae.</title>
        <authorList>
            <person name="Winter D.J."/>
            <person name="Ganley A.R.D."/>
            <person name="Young C.A."/>
            <person name="Liachko I."/>
            <person name="Schardl C.L."/>
            <person name="Dupont P.Y."/>
            <person name="Berry D."/>
            <person name="Ram A."/>
            <person name="Scott B."/>
            <person name="Cox M.P."/>
        </authorList>
    </citation>
    <scope>NUCLEOTIDE SEQUENCE [LARGE SCALE GENOMIC DNA]</scope>
    <source>
        <strain evidence="12 13">Fl1</strain>
    </source>
</reference>
<dbReference type="Pfam" id="PF08030">
    <property type="entry name" value="NAD_binding_6"/>
    <property type="match status" value="1"/>
</dbReference>
<dbReference type="GO" id="GO:0000293">
    <property type="term" value="F:ferric-chelate reductase activity"/>
    <property type="evidence" value="ECO:0007669"/>
    <property type="project" value="UniProtKB-ARBA"/>
</dbReference>
<accession>A0A7U3SMV9</accession>
<name>A0A7U3SMV9_EPIFF</name>
<dbReference type="InterPro" id="IPR013112">
    <property type="entry name" value="FAD-bd_8"/>
</dbReference>
<dbReference type="SFLD" id="SFLDG01168">
    <property type="entry name" value="Ferric_reductase_subgroup_(FRE"/>
    <property type="match status" value="1"/>
</dbReference>
<evidence type="ECO:0000256" key="5">
    <source>
        <dbReference type="ARBA" id="ARBA00022982"/>
    </source>
</evidence>
<evidence type="ECO:0000313" key="13">
    <source>
        <dbReference type="Proteomes" id="UP000594364"/>
    </source>
</evidence>
<sequence length="670" mass="74223">MLDPRHIQDPSQGGDVQTHWGYPDRIIPCTNDAGTCTYLDVVYSAHDVGLVYTGILWATILAVLLSWALLRRASRPAVQGTWQSTRSDHGAFTKLWKTAAAASRRLLLKDANHFLFGRTTRFQVVVLALLAAYLLIWSFVGITYNTWVTPVKKLPGVYNTRVSLGPWADRVGVLAYALTPLSIMLSSRESLLTILTGVPYQSFNFLHRWLGYIIVVQSALHTVGWCIVEIKLYQPQPKVGRDWVVQPYIIWGIVAMILLLLLFVLSTPWGTRATGYEFFRKAHYVLAMVYIGACWAHWSKLECFLVPAFVLWGIDRGARLVRTAMLHYRPTSSGYAVFRPAPATITRFPDPDPEHGDVLRLDLENEQDPWKIGQHYYLCFTESSIWQSHPFTPLNAPAVEKGVVKHSYIVRAKSGETRKVAEMARRKIIASAAAAEADHAVSTPVLLTGGYGENLMEKVDGDTNIVCVAGGTGITYVLPVLLDLARTRTRTRTRAPTDRRIELVWAMRHSNNVEWVEEEMAILRKVQKELGLTISLFATRDVAGGSSEKLAKNCGKTGGGGQVTDVASSSSSSEDICPCDANVVCEPAGLSVDKIGDGSADEGRHPDLRRLVGDFVESTVSGRTVVFASGPGGMITDLRGIVAGLNVPGRVWKRQERFDVELVCDDRLEW</sequence>
<dbReference type="InterPro" id="IPR013121">
    <property type="entry name" value="Fe_red_NAD-bd_6"/>
</dbReference>
<feature type="transmembrane region" description="Helical" evidence="10">
    <location>
        <begin position="49"/>
        <end position="70"/>
    </location>
</feature>
<evidence type="ECO:0000256" key="10">
    <source>
        <dbReference type="SAM" id="Phobius"/>
    </source>
</evidence>
<evidence type="ECO:0000256" key="7">
    <source>
        <dbReference type="ARBA" id="ARBA00023002"/>
    </source>
</evidence>
<evidence type="ECO:0000313" key="12">
    <source>
        <dbReference type="EMBL" id="QPH16126.1"/>
    </source>
</evidence>
<evidence type="ECO:0000256" key="2">
    <source>
        <dbReference type="ARBA" id="ARBA00006278"/>
    </source>
</evidence>
<evidence type="ECO:0000259" key="11">
    <source>
        <dbReference type="PROSITE" id="PS51384"/>
    </source>
</evidence>
<dbReference type="Proteomes" id="UP000594364">
    <property type="component" value="Chromosome 6"/>
</dbReference>
<dbReference type="GO" id="GO:0006879">
    <property type="term" value="P:intracellular iron ion homeostasis"/>
    <property type="evidence" value="ECO:0007669"/>
    <property type="project" value="TreeGrafter"/>
</dbReference>
<dbReference type="SUPFAM" id="SSF52343">
    <property type="entry name" value="Ferredoxin reductase-like, C-terminal NADP-linked domain"/>
    <property type="match status" value="1"/>
</dbReference>
<dbReference type="GO" id="GO:0005886">
    <property type="term" value="C:plasma membrane"/>
    <property type="evidence" value="ECO:0007669"/>
    <property type="project" value="TreeGrafter"/>
</dbReference>
<protein>
    <recommendedName>
        <fullName evidence="11">FAD-binding FR-type domain-containing protein</fullName>
    </recommendedName>
</protein>
<evidence type="ECO:0000256" key="3">
    <source>
        <dbReference type="ARBA" id="ARBA00022448"/>
    </source>
</evidence>
<dbReference type="PANTHER" id="PTHR32361:SF3">
    <property type="entry name" value="REDUCTASE, PUTATIVE (AFU_ORTHOLOGUE AFUA_6G13750)-RELATED"/>
    <property type="match status" value="1"/>
</dbReference>
<dbReference type="PANTHER" id="PTHR32361">
    <property type="entry name" value="FERRIC/CUPRIC REDUCTASE TRANSMEMBRANE COMPONENT"/>
    <property type="match status" value="1"/>
</dbReference>
<evidence type="ECO:0000256" key="6">
    <source>
        <dbReference type="ARBA" id="ARBA00022989"/>
    </source>
</evidence>